<keyword evidence="1" id="KW-0175">Coiled coil</keyword>
<evidence type="ECO:0000313" key="3">
    <source>
        <dbReference type="EMBL" id="GGP56567.1"/>
    </source>
</evidence>
<protein>
    <submittedName>
        <fullName evidence="3">Uncharacterized protein</fullName>
    </submittedName>
</protein>
<evidence type="ECO:0000256" key="1">
    <source>
        <dbReference type="SAM" id="Coils"/>
    </source>
</evidence>
<feature type="region of interest" description="Disordered" evidence="2">
    <location>
        <begin position="1"/>
        <end position="35"/>
    </location>
</feature>
<comment type="caution">
    <text evidence="3">The sequence shown here is derived from an EMBL/GenBank/DDBJ whole genome shotgun (WGS) entry which is preliminary data.</text>
</comment>
<feature type="compositionally biased region" description="Pro residues" evidence="2">
    <location>
        <begin position="1"/>
        <end position="11"/>
    </location>
</feature>
<name>A0A918EEI1_9PSEU</name>
<feature type="compositionally biased region" description="Low complexity" evidence="2">
    <location>
        <begin position="12"/>
        <end position="27"/>
    </location>
</feature>
<dbReference type="Proteomes" id="UP000639606">
    <property type="component" value="Unassembled WGS sequence"/>
</dbReference>
<keyword evidence="4" id="KW-1185">Reference proteome</keyword>
<dbReference type="AlphaFoldDB" id="A0A918EEI1"/>
<reference evidence="3" key="2">
    <citation type="submission" date="2020-09" db="EMBL/GenBank/DDBJ databases">
        <authorList>
            <person name="Sun Q."/>
            <person name="Ohkuma M."/>
        </authorList>
    </citation>
    <scope>NUCLEOTIDE SEQUENCE</scope>
    <source>
        <strain evidence="3">JCM 3313</strain>
    </source>
</reference>
<gene>
    <name evidence="3" type="ORF">GCM10010185_31000</name>
</gene>
<dbReference type="RefSeq" id="WP_189223966.1">
    <property type="nucleotide sequence ID" value="NZ_BMRG01000005.1"/>
</dbReference>
<feature type="coiled-coil region" evidence="1">
    <location>
        <begin position="50"/>
        <end position="77"/>
    </location>
</feature>
<proteinExistence type="predicted"/>
<evidence type="ECO:0000256" key="2">
    <source>
        <dbReference type="SAM" id="MobiDB-lite"/>
    </source>
</evidence>
<evidence type="ECO:0000313" key="4">
    <source>
        <dbReference type="Proteomes" id="UP000639606"/>
    </source>
</evidence>
<organism evidence="3 4">
    <name type="scientific">Saccharothrix coeruleofusca</name>
    <dbReference type="NCBI Taxonomy" id="33919"/>
    <lineage>
        <taxon>Bacteria</taxon>
        <taxon>Bacillati</taxon>
        <taxon>Actinomycetota</taxon>
        <taxon>Actinomycetes</taxon>
        <taxon>Pseudonocardiales</taxon>
        <taxon>Pseudonocardiaceae</taxon>
        <taxon>Saccharothrix</taxon>
    </lineage>
</organism>
<accession>A0A918EEI1</accession>
<dbReference type="EMBL" id="BMRG01000005">
    <property type="protein sequence ID" value="GGP56567.1"/>
    <property type="molecule type" value="Genomic_DNA"/>
</dbReference>
<reference evidence="3" key="1">
    <citation type="journal article" date="2014" name="Int. J. Syst. Evol. Microbiol.">
        <title>Complete genome sequence of Corynebacterium casei LMG S-19264T (=DSM 44701T), isolated from a smear-ripened cheese.</title>
        <authorList>
            <consortium name="US DOE Joint Genome Institute (JGI-PGF)"/>
            <person name="Walter F."/>
            <person name="Albersmeier A."/>
            <person name="Kalinowski J."/>
            <person name="Ruckert C."/>
        </authorList>
    </citation>
    <scope>NUCLEOTIDE SEQUENCE</scope>
    <source>
        <strain evidence="3">JCM 3313</strain>
    </source>
</reference>
<sequence length="83" mass="8703">MTQPQPDPTPGQTPEQPLGQTPPAAGAEPPPAPSMAAFEADLDALMNEKMGELDGMLAGLEQLVDRLEGEISQLEDLPDEPPA</sequence>